<keyword evidence="1" id="KW-0812">Transmembrane</keyword>
<accession>A0A918RAA8</accession>
<feature type="domain" description="DUF2231" evidence="2">
    <location>
        <begin position="30"/>
        <end position="169"/>
    </location>
</feature>
<evidence type="ECO:0000313" key="3">
    <source>
        <dbReference type="EMBL" id="GGZ91732.1"/>
    </source>
</evidence>
<evidence type="ECO:0000313" key="4">
    <source>
        <dbReference type="Proteomes" id="UP000623010"/>
    </source>
</evidence>
<dbReference type="Proteomes" id="UP000623010">
    <property type="component" value="Unassembled WGS sequence"/>
</dbReference>
<dbReference type="InterPro" id="IPR019251">
    <property type="entry name" value="DUF2231_TM"/>
</dbReference>
<protein>
    <recommendedName>
        <fullName evidence="2">DUF2231 domain-containing protein</fullName>
    </recommendedName>
</protein>
<comment type="caution">
    <text evidence="3">The sequence shown here is derived from an EMBL/GenBank/DDBJ whole genome shotgun (WGS) entry which is preliminary data.</text>
</comment>
<keyword evidence="4" id="KW-1185">Reference proteome</keyword>
<evidence type="ECO:0000259" key="2">
    <source>
        <dbReference type="Pfam" id="PF09990"/>
    </source>
</evidence>
<dbReference type="AlphaFoldDB" id="A0A918RAA8"/>
<reference evidence="3" key="2">
    <citation type="submission" date="2020-09" db="EMBL/GenBank/DDBJ databases">
        <authorList>
            <person name="Sun Q."/>
            <person name="Ohkuma M."/>
        </authorList>
    </citation>
    <scope>NUCLEOTIDE SEQUENCE</scope>
    <source>
        <strain evidence="3">JCM 5016</strain>
    </source>
</reference>
<feature type="transmembrane region" description="Helical" evidence="1">
    <location>
        <begin position="103"/>
        <end position="120"/>
    </location>
</feature>
<name>A0A918RAA8_9ACTN</name>
<dbReference type="EMBL" id="BMWH01000012">
    <property type="protein sequence ID" value="GGZ91732.1"/>
    <property type="molecule type" value="Genomic_DNA"/>
</dbReference>
<sequence>MTADGELDELDRELRQAKQPVSGALAGPYGHPFHPILVTVPIGAWVSSLVFDIASHIVDRPGFLARGSAWLLAIGVLGALAAACVGFLDLFAIPSGTRAFRTALIHMSLNLAVTAAYAAGFAWRQSAGYADGGAVPPGRLALSAVALAALGLSGYLGGKLAYRYGVRVAAESDQAAGYRTRRPA</sequence>
<feature type="transmembrane region" description="Helical" evidence="1">
    <location>
        <begin position="140"/>
        <end position="158"/>
    </location>
</feature>
<evidence type="ECO:0000256" key="1">
    <source>
        <dbReference type="SAM" id="Phobius"/>
    </source>
</evidence>
<reference evidence="3" key="1">
    <citation type="journal article" date="2014" name="Int. J. Syst. Evol. Microbiol.">
        <title>Complete genome sequence of Corynebacterium casei LMG S-19264T (=DSM 44701T), isolated from a smear-ripened cheese.</title>
        <authorList>
            <consortium name="US DOE Joint Genome Institute (JGI-PGF)"/>
            <person name="Walter F."/>
            <person name="Albersmeier A."/>
            <person name="Kalinowski J."/>
            <person name="Ruckert C."/>
        </authorList>
    </citation>
    <scope>NUCLEOTIDE SEQUENCE</scope>
    <source>
        <strain evidence="3">JCM 5016</strain>
    </source>
</reference>
<dbReference type="RefSeq" id="WP_190058167.1">
    <property type="nucleotide sequence ID" value="NZ_BMWH01000012.1"/>
</dbReference>
<keyword evidence="1" id="KW-1133">Transmembrane helix</keyword>
<dbReference type="Pfam" id="PF09990">
    <property type="entry name" value="DUF2231"/>
    <property type="match status" value="1"/>
</dbReference>
<feature type="transmembrane region" description="Helical" evidence="1">
    <location>
        <begin position="69"/>
        <end position="91"/>
    </location>
</feature>
<gene>
    <name evidence="3" type="ORF">GCM10010389_32790</name>
</gene>
<keyword evidence="1" id="KW-0472">Membrane</keyword>
<organism evidence="3 4">
    <name type="scientific">Streptomyces echinoruber</name>
    <dbReference type="NCBI Taxonomy" id="68898"/>
    <lineage>
        <taxon>Bacteria</taxon>
        <taxon>Bacillati</taxon>
        <taxon>Actinomycetota</taxon>
        <taxon>Actinomycetes</taxon>
        <taxon>Kitasatosporales</taxon>
        <taxon>Streptomycetaceae</taxon>
        <taxon>Streptomyces</taxon>
    </lineage>
</organism>
<proteinExistence type="predicted"/>